<dbReference type="AlphaFoldDB" id="A0A4R0RPK1"/>
<dbReference type="InterPro" id="IPR023214">
    <property type="entry name" value="HAD_sf"/>
</dbReference>
<feature type="active site" description="Nucleophile" evidence="1">
    <location>
        <position position="54"/>
    </location>
</feature>
<dbReference type="InterPro" id="IPR036412">
    <property type="entry name" value="HAD-like_sf"/>
</dbReference>
<protein>
    <submittedName>
        <fullName evidence="2">Uncharacterized protein</fullName>
    </submittedName>
</protein>
<name>A0A4R0RPK1_9APHY</name>
<dbReference type="PANTHER" id="PTHR35134:SF2">
    <property type="entry name" value="NUCLEOTIDASE YQFW-RELATED"/>
    <property type="match status" value="1"/>
</dbReference>
<gene>
    <name evidence="2" type="ORF">EIP91_002350</name>
</gene>
<dbReference type="GO" id="GO:0009264">
    <property type="term" value="P:deoxyribonucleotide catabolic process"/>
    <property type="evidence" value="ECO:0007669"/>
    <property type="project" value="InterPro"/>
</dbReference>
<accession>A0A4R0RPK1</accession>
<dbReference type="GO" id="GO:0008253">
    <property type="term" value="F:5'-nucleotidase activity"/>
    <property type="evidence" value="ECO:0007669"/>
    <property type="project" value="InterPro"/>
</dbReference>
<dbReference type="EMBL" id="RWJN01000017">
    <property type="protein sequence ID" value="TCD70631.1"/>
    <property type="molecule type" value="Genomic_DNA"/>
</dbReference>
<organism evidence="2 3">
    <name type="scientific">Steccherinum ochraceum</name>
    <dbReference type="NCBI Taxonomy" id="92696"/>
    <lineage>
        <taxon>Eukaryota</taxon>
        <taxon>Fungi</taxon>
        <taxon>Dikarya</taxon>
        <taxon>Basidiomycota</taxon>
        <taxon>Agaricomycotina</taxon>
        <taxon>Agaricomycetes</taxon>
        <taxon>Polyporales</taxon>
        <taxon>Steccherinaceae</taxon>
        <taxon>Steccherinum</taxon>
    </lineage>
</organism>
<proteinExistence type="predicted"/>
<reference evidence="2 3" key="1">
    <citation type="submission" date="2018-11" db="EMBL/GenBank/DDBJ databases">
        <title>Genome assembly of Steccherinum ochraceum LE-BIN_3174, the white-rot fungus of the Steccherinaceae family (The Residual Polyporoid clade, Polyporales, Basidiomycota).</title>
        <authorList>
            <person name="Fedorova T.V."/>
            <person name="Glazunova O.A."/>
            <person name="Landesman E.O."/>
            <person name="Moiseenko K.V."/>
            <person name="Psurtseva N.V."/>
            <person name="Savinova O.S."/>
            <person name="Shakhova N.V."/>
            <person name="Tyazhelova T.V."/>
            <person name="Vasina D.V."/>
        </authorList>
    </citation>
    <scope>NUCLEOTIDE SEQUENCE [LARGE SCALE GENOMIC DNA]</scope>
    <source>
        <strain evidence="2 3">LE-BIN_3174</strain>
    </source>
</reference>
<feature type="active site" description="Proton donor" evidence="1">
    <location>
        <position position="56"/>
    </location>
</feature>
<dbReference type="SUPFAM" id="SSF56784">
    <property type="entry name" value="HAD-like"/>
    <property type="match status" value="1"/>
</dbReference>
<sequence>MSAAQSDLVVNLAHEKEQHPSGTNTPRHQAKAGAALEELLAQFEHTDEPVIAVDMDDVLSQTNFVVAKWHNEAYGTNMGLEHFYYYHYWQNPFWGTPEETFQKVEEFWKTNWIEIVPPVPGAVEGVQKLRDLGFRLVIVTARQRREMERAHKWLDDHFPKGTFASMICTGQSQETLGETPDNVLTVKLSKAGVCHRLKAKLMIDDSLENCLKCVHADPPVPTLLFGDNAWNQRESKYTDIKAEVSFDQKLKKEGGREFWKEEVVELPKGAPLTRVKGWDEVVAYVEAAKKDGKI</sequence>
<comment type="caution">
    <text evidence="2">The sequence shown here is derived from an EMBL/GenBank/DDBJ whole genome shotgun (WGS) entry which is preliminary data.</text>
</comment>
<keyword evidence="3" id="KW-1185">Reference proteome</keyword>
<dbReference type="Proteomes" id="UP000292702">
    <property type="component" value="Unassembled WGS sequence"/>
</dbReference>
<evidence type="ECO:0000313" key="3">
    <source>
        <dbReference type="Proteomes" id="UP000292702"/>
    </source>
</evidence>
<dbReference type="InterPro" id="IPR052419">
    <property type="entry name" value="5_3-deoxyribonucleotidase-like"/>
</dbReference>
<dbReference type="Gene3D" id="3.40.50.1000">
    <property type="entry name" value="HAD superfamily/HAD-like"/>
    <property type="match status" value="1"/>
</dbReference>
<dbReference type="STRING" id="92696.A0A4R0RPK1"/>
<dbReference type="PANTHER" id="PTHR35134">
    <property type="entry name" value="NUCLEOTIDASE YQFW-RELATED"/>
    <property type="match status" value="1"/>
</dbReference>
<dbReference type="Pfam" id="PF06941">
    <property type="entry name" value="NT5C"/>
    <property type="match status" value="1"/>
</dbReference>
<evidence type="ECO:0000256" key="1">
    <source>
        <dbReference type="PIRSR" id="PIRSR610708-1"/>
    </source>
</evidence>
<evidence type="ECO:0000313" key="2">
    <source>
        <dbReference type="EMBL" id="TCD70631.1"/>
    </source>
</evidence>
<dbReference type="OrthoDB" id="10248475at2759"/>
<dbReference type="InterPro" id="IPR010708">
    <property type="entry name" value="5'(3')-deoxyribonucleotidase"/>
</dbReference>